<organism evidence="1 2">
    <name type="scientific">Lacticaseibacillus zeae</name>
    <name type="common">Lactobacillus zeae</name>
    <dbReference type="NCBI Taxonomy" id="57037"/>
    <lineage>
        <taxon>Bacteria</taxon>
        <taxon>Bacillati</taxon>
        <taxon>Bacillota</taxon>
        <taxon>Bacilli</taxon>
        <taxon>Lactobacillales</taxon>
        <taxon>Lactobacillaceae</taxon>
        <taxon>Lacticaseibacillus</taxon>
    </lineage>
</organism>
<sequence length="71" mass="8318">MDIQQAKKIIESEGLFAKNFFDTSHLHADEVAIEKRQDHKFVVFTTGERMSRDGLQEFTTKVKHWLNILNV</sequence>
<evidence type="ECO:0000313" key="1">
    <source>
        <dbReference type="EMBL" id="TLF41904.1"/>
    </source>
</evidence>
<accession>A0A5R8LX84</accession>
<gene>
    <name evidence="1" type="ORF">FEI15_01455</name>
</gene>
<comment type="caution">
    <text evidence="1">The sequence shown here is derived from an EMBL/GenBank/DDBJ whole genome shotgun (WGS) entry which is preliminary data.</text>
</comment>
<dbReference type="Proteomes" id="UP000309885">
    <property type="component" value="Unassembled WGS sequence"/>
</dbReference>
<dbReference type="EMBL" id="VBWO01000001">
    <property type="protein sequence ID" value="TLF41904.1"/>
    <property type="molecule type" value="Genomic_DNA"/>
</dbReference>
<protein>
    <submittedName>
        <fullName evidence="1">Uncharacterized protein</fullName>
    </submittedName>
</protein>
<dbReference type="RefSeq" id="WP_138130199.1">
    <property type="nucleotide sequence ID" value="NZ_VBWO01000001.1"/>
</dbReference>
<name>A0A5R8LX84_LACZE</name>
<reference evidence="1 2" key="1">
    <citation type="submission" date="2019-05" db="EMBL/GenBank/DDBJ databases">
        <title>Genome-based reclassification of Lactobacillus casei as Lactobacillus casei subsp. casei. subsp.nov., description of Lactobacillus casei subsp. zeae subsp. nov., and emended description of Lactobacillus casei.</title>
        <authorList>
            <person name="Huang C.-H."/>
        </authorList>
    </citation>
    <scope>NUCLEOTIDE SEQUENCE [LARGE SCALE GENOMIC DNA]</scope>
    <source>
        <strain evidence="1 2">CRBIP24.44</strain>
    </source>
</reference>
<evidence type="ECO:0000313" key="2">
    <source>
        <dbReference type="Proteomes" id="UP000309885"/>
    </source>
</evidence>
<dbReference type="AlphaFoldDB" id="A0A5R8LX84"/>
<proteinExistence type="predicted"/>